<sequence>MSLEAEVAHFNSIPWVANLLRDDSYALIPTRTRHQNESLKSEDFFFARALNTPTTISACIMQVKPPQASRPKPPNASSSPVTPAEEIRAFFTVGEDVMGPPGAMHGGAVASILDQVLTELLMAGGHCGWVVDRAEKLFEGPVTAYLNTTYVRRVPAPGTVVVYGRLKEAIEGRKWKVEGEIRDSEDRVLSRAECLFVKISAKLKTAMASPLGEFLPAQAPHGATSRRIDFVTCSPPLPEYKNLSAIIIDNVLTGPECKELIRLAESSTPTWTRATINGGNGKQILATDERNCGRIIYDSRTLGDKLLARLLPFLREHGIDRIENAPLVTGLAGRNKTYRLTQLNERLRFLRYEGEEYFRPHCDAHYTTPDGREKSFYTVHLYLSGEGSQDAEELRQAEMRVGEQGDVNLDVEGALLGGATSFMPRFEEQERQLRVFPMTGSVLVFQQKNLLHGGDPVFRGTKYTMRTDVMYQQE</sequence>
<dbReference type="HOGENOM" id="CLU_576141_0_0_1"/>
<organism evidence="5 6">
    <name type="scientific">Aspergillus terreus (strain NIH 2624 / FGSC A1156)</name>
    <dbReference type="NCBI Taxonomy" id="341663"/>
    <lineage>
        <taxon>Eukaryota</taxon>
        <taxon>Fungi</taxon>
        <taxon>Dikarya</taxon>
        <taxon>Ascomycota</taxon>
        <taxon>Pezizomycotina</taxon>
        <taxon>Eurotiomycetes</taxon>
        <taxon>Eurotiomycetidae</taxon>
        <taxon>Eurotiales</taxon>
        <taxon>Aspergillaceae</taxon>
        <taxon>Aspergillus</taxon>
        <taxon>Aspergillus subgen. Circumdati</taxon>
    </lineage>
</organism>
<dbReference type="InterPro" id="IPR006620">
    <property type="entry name" value="Pro_4_hyd_alph"/>
</dbReference>
<dbReference type="FunFam" id="2.60.120.620:FF:000045">
    <property type="entry name" value="Uncharacterized protein"/>
    <property type="match status" value="1"/>
</dbReference>
<dbReference type="GO" id="GO:0016705">
    <property type="term" value="F:oxidoreductase activity, acting on paired donors, with incorporation or reduction of molecular oxygen"/>
    <property type="evidence" value="ECO:0007669"/>
    <property type="project" value="InterPro"/>
</dbReference>
<name>Q0CLV6_ASPTN</name>
<dbReference type="InterPro" id="IPR029069">
    <property type="entry name" value="HotDog_dom_sf"/>
</dbReference>
<evidence type="ECO:0000256" key="3">
    <source>
        <dbReference type="ARBA" id="ARBA00023002"/>
    </source>
</evidence>
<dbReference type="SUPFAM" id="SSF54637">
    <property type="entry name" value="Thioesterase/thiol ester dehydrase-isomerase"/>
    <property type="match status" value="1"/>
</dbReference>
<dbReference type="Proteomes" id="UP000007963">
    <property type="component" value="Unassembled WGS sequence"/>
</dbReference>
<dbReference type="eggNOG" id="ENOG502S6FN">
    <property type="taxonomic scope" value="Eukaryota"/>
</dbReference>
<dbReference type="InterPro" id="IPR006683">
    <property type="entry name" value="Thioestr_dom"/>
</dbReference>
<dbReference type="GO" id="GO:0031418">
    <property type="term" value="F:L-ascorbic acid binding"/>
    <property type="evidence" value="ECO:0007669"/>
    <property type="project" value="InterPro"/>
</dbReference>
<dbReference type="CDD" id="cd03443">
    <property type="entry name" value="PaaI_thioesterase"/>
    <property type="match status" value="1"/>
</dbReference>
<dbReference type="OrthoDB" id="69177at2759"/>
<keyword evidence="2" id="KW-0223">Dioxygenase</keyword>
<evidence type="ECO:0000256" key="1">
    <source>
        <dbReference type="ARBA" id="ARBA00001961"/>
    </source>
</evidence>
<evidence type="ECO:0000256" key="2">
    <source>
        <dbReference type="ARBA" id="ARBA00022964"/>
    </source>
</evidence>
<dbReference type="STRING" id="341663.Q0CLV6"/>
<dbReference type="GeneID" id="4320713"/>
<dbReference type="InterPro" id="IPR052061">
    <property type="entry name" value="PTE-AB_protein"/>
</dbReference>
<dbReference type="RefSeq" id="XP_001214506.1">
    <property type="nucleotide sequence ID" value="XM_001214506.1"/>
</dbReference>
<dbReference type="Pfam" id="PF03061">
    <property type="entry name" value="4HBT"/>
    <property type="match status" value="1"/>
</dbReference>
<dbReference type="PANTHER" id="PTHR47260">
    <property type="entry name" value="UPF0644 PROTEIN PB2B4.06"/>
    <property type="match status" value="1"/>
</dbReference>
<dbReference type="PANTHER" id="PTHR47260:SF6">
    <property type="entry name" value="THIOESTERASE DOMAIN-CONTAINING PROTEIN"/>
    <property type="match status" value="1"/>
</dbReference>
<dbReference type="SMART" id="SM00702">
    <property type="entry name" value="P4Hc"/>
    <property type="match status" value="1"/>
</dbReference>
<protein>
    <recommendedName>
        <fullName evidence="4">Prolyl 4-hydroxylase alpha subunit domain-containing protein</fullName>
    </recommendedName>
</protein>
<dbReference type="Gene3D" id="3.10.129.10">
    <property type="entry name" value="Hotdog Thioesterase"/>
    <property type="match status" value="1"/>
</dbReference>
<dbReference type="EMBL" id="CH476600">
    <property type="protein sequence ID" value="EAU34397.1"/>
    <property type="molecule type" value="Genomic_DNA"/>
</dbReference>
<gene>
    <name evidence="5" type="ORF">ATEG_05328</name>
</gene>
<proteinExistence type="predicted"/>
<evidence type="ECO:0000313" key="6">
    <source>
        <dbReference type="Proteomes" id="UP000007963"/>
    </source>
</evidence>
<evidence type="ECO:0000313" key="5">
    <source>
        <dbReference type="EMBL" id="EAU34397.1"/>
    </source>
</evidence>
<dbReference type="GO" id="GO:0005506">
    <property type="term" value="F:iron ion binding"/>
    <property type="evidence" value="ECO:0007669"/>
    <property type="project" value="InterPro"/>
</dbReference>
<accession>Q0CLV6</accession>
<dbReference type="Gene3D" id="2.60.120.620">
    <property type="entry name" value="q2cbj1_9rhob like domain"/>
    <property type="match status" value="1"/>
</dbReference>
<evidence type="ECO:0000259" key="4">
    <source>
        <dbReference type="SMART" id="SM00702"/>
    </source>
</evidence>
<dbReference type="VEuPathDB" id="FungiDB:ATEG_05328"/>
<feature type="domain" description="Prolyl 4-hydroxylase alpha subunit" evidence="4">
    <location>
        <begin position="243"/>
        <end position="470"/>
    </location>
</feature>
<dbReference type="AlphaFoldDB" id="Q0CLV6"/>
<dbReference type="GO" id="GO:0051213">
    <property type="term" value="F:dioxygenase activity"/>
    <property type="evidence" value="ECO:0007669"/>
    <property type="project" value="UniProtKB-KW"/>
</dbReference>
<reference evidence="6" key="1">
    <citation type="submission" date="2005-09" db="EMBL/GenBank/DDBJ databases">
        <title>Annotation of the Aspergillus terreus NIH2624 genome.</title>
        <authorList>
            <person name="Birren B.W."/>
            <person name="Lander E.S."/>
            <person name="Galagan J.E."/>
            <person name="Nusbaum C."/>
            <person name="Devon K."/>
            <person name="Henn M."/>
            <person name="Ma L.-J."/>
            <person name="Jaffe D.B."/>
            <person name="Butler J."/>
            <person name="Alvarez P."/>
            <person name="Gnerre S."/>
            <person name="Grabherr M."/>
            <person name="Kleber M."/>
            <person name="Mauceli E.W."/>
            <person name="Brockman W."/>
            <person name="Rounsley S."/>
            <person name="Young S.K."/>
            <person name="LaButti K."/>
            <person name="Pushparaj V."/>
            <person name="DeCaprio D."/>
            <person name="Crawford M."/>
            <person name="Koehrsen M."/>
            <person name="Engels R."/>
            <person name="Montgomery P."/>
            <person name="Pearson M."/>
            <person name="Howarth C."/>
            <person name="Larson L."/>
            <person name="Luoma S."/>
            <person name="White J."/>
            <person name="Alvarado L."/>
            <person name="Kodira C.D."/>
            <person name="Zeng Q."/>
            <person name="Oleary S."/>
            <person name="Yandava C."/>
            <person name="Denning D.W."/>
            <person name="Nierman W.C."/>
            <person name="Milne T."/>
            <person name="Madden K."/>
        </authorList>
    </citation>
    <scope>NUCLEOTIDE SEQUENCE [LARGE SCALE GENOMIC DNA]</scope>
    <source>
        <strain evidence="6">NIH 2624 / FGSC A1156</strain>
    </source>
</reference>
<keyword evidence="3" id="KW-0560">Oxidoreductase</keyword>
<comment type="cofactor">
    <cofactor evidence="1">
        <name>L-ascorbate</name>
        <dbReference type="ChEBI" id="CHEBI:38290"/>
    </cofactor>
</comment>